<dbReference type="Proteomes" id="UP000886817">
    <property type="component" value="Unassembled WGS sequence"/>
</dbReference>
<reference evidence="1" key="1">
    <citation type="journal article" date="2021" name="PeerJ">
        <title>Extensive microbial diversity within the chicken gut microbiome revealed by metagenomics and culture.</title>
        <authorList>
            <person name="Gilroy R."/>
            <person name="Ravi A."/>
            <person name="Getino M."/>
            <person name="Pursley I."/>
            <person name="Horton D.L."/>
            <person name="Alikhan N.F."/>
            <person name="Baker D."/>
            <person name="Gharbi K."/>
            <person name="Hall N."/>
            <person name="Watson M."/>
            <person name="Adriaenssens E.M."/>
            <person name="Foster-Nyarko E."/>
            <person name="Jarju S."/>
            <person name="Secka A."/>
            <person name="Antonio M."/>
            <person name="Oren A."/>
            <person name="Chaudhuri R.R."/>
            <person name="La Ragione R."/>
            <person name="Hildebrand F."/>
            <person name="Pallen M.J."/>
        </authorList>
    </citation>
    <scope>NUCLEOTIDE SEQUENCE</scope>
    <source>
        <strain evidence="1">ChiSjej1B19-8411</strain>
    </source>
</reference>
<protein>
    <submittedName>
        <fullName evidence="1">Glyoxalase</fullName>
    </submittedName>
</protein>
<sequence length="87" mass="9832">MNEYSEECIMTFLRNQSQLFDEPVAETYEEAEAFLEDCMAVVVDSLEEVKEYFEENGADVDQMSLDELEEASEVFAIPGGGYLIVEG</sequence>
<name>A0A9D1WGF7_9FIRM</name>
<proteinExistence type="predicted"/>
<evidence type="ECO:0000313" key="1">
    <source>
        <dbReference type="EMBL" id="HIX58453.1"/>
    </source>
</evidence>
<dbReference type="AlphaFoldDB" id="A0A9D1WGF7"/>
<accession>A0A9D1WGF7</accession>
<gene>
    <name evidence="1" type="ORF">IAA45_01880</name>
</gene>
<evidence type="ECO:0000313" key="2">
    <source>
        <dbReference type="Proteomes" id="UP000886817"/>
    </source>
</evidence>
<comment type="caution">
    <text evidence="1">The sequence shown here is derived from an EMBL/GenBank/DDBJ whole genome shotgun (WGS) entry which is preliminary data.</text>
</comment>
<dbReference type="EMBL" id="DXEX01000049">
    <property type="protein sequence ID" value="HIX58453.1"/>
    <property type="molecule type" value="Genomic_DNA"/>
</dbReference>
<reference evidence="1" key="2">
    <citation type="submission" date="2021-04" db="EMBL/GenBank/DDBJ databases">
        <authorList>
            <person name="Gilroy R."/>
        </authorList>
    </citation>
    <scope>NUCLEOTIDE SEQUENCE</scope>
    <source>
        <strain evidence="1">ChiSjej1B19-8411</strain>
    </source>
</reference>
<organism evidence="1 2">
    <name type="scientific">Candidatus Blautia gallistercoris</name>
    <dbReference type="NCBI Taxonomy" id="2838490"/>
    <lineage>
        <taxon>Bacteria</taxon>
        <taxon>Bacillati</taxon>
        <taxon>Bacillota</taxon>
        <taxon>Clostridia</taxon>
        <taxon>Lachnospirales</taxon>
        <taxon>Lachnospiraceae</taxon>
        <taxon>Blautia</taxon>
    </lineage>
</organism>